<dbReference type="AlphaFoldDB" id="A0A143PK98"/>
<evidence type="ECO:0000313" key="3">
    <source>
        <dbReference type="EMBL" id="AMY08977.1"/>
    </source>
</evidence>
<name>A0A143PK98_LUTPR</name>
<dbReference type="EMBL" id="CP015136">
    <property type="protein sequence ID" value="AMY08977.1"/>
    <property type="molecule type" value="Genomic_DNA"/>
</dbReference>
<feature type="domain" description="3-keto-alpha-glucoside-1,2-lyase/3-keto-2-hydroxy-glucal hydratase" evidence="2">
    <location>
        <begin position="194"/>
        <end position="353"/>
    </location>
</feature>
<keyword evidence="4" id="KW-1185">Reference proteome</keyword>
<evidence type="ECO:0000259" key="2">
    <source>
        <dbReference type="Pfam" id="PF06439"/>
    </source>
</evidence>
<organism evidence="3 4">
    <name type="scientific">Luteitalea pratensis</name>
    <dbReference type="NCBI Taxonomy" id="1855912"/>
    <lineage>
        <taxon>Bacteria</taxon>
        <taxon>Pseudomonadati</taxon>
        <taxon>Acidobacteriota</taxon>
        <taxon>Vicinamibacteria</taxon>
        <taxon>Vicinamibacterales</taxon>
        <taxon>Vicinamibacteraceae</taxon>
        <taxon>Luteitalea</taxon>
    </lineage>
</organism>
<protein>
    <recommendedName>
        <fullName evidence="2">3-keto-alpha-glucoside-1,2-lyase/3-keto-2-hydroxy-glucal hydratase domain-containing protein</fullName>
    </recommendedName>
</protein>
<dbReference type="InterPro" id="IPR010496">
    <property type="entry name" value="AL/BT2_dom"/>
</dbReference>
<evidence type="ECO:0000313" key="4">
    <source>
        <dbReference type="Proteomes" id="UP000076079"/>
    </source>
</evidence>
<dbReference type="Proteomes" id="UP000076079">
    <property type="component" value="Chromosome"/>
</dbReference>
<dbReference type="STRING" id="1855912.LuPra_02185"/>
<dbReference type="Gene3D" id="2.60.120.560">
    <property type="entry name" value="Exo-inulinase, domain 1"/>
    <property type="match status" value="1"/>
</dbReference>
<sequence>MRVSVRSSSLVLGAVAVAGVVALSAQQNPYVGRWNITGTGADARKVYFLEVKEVGGKLEGLFLDRGGHATPVSWIKVENGELQWQYGGGAETLPKPACGPLYRAKLEGGKLIGHHETPGDPCPQTPRPGAAAATPATPRPTPPPQTVNWVGVRQPTFPPSNANGKHAYGTPVVIVGTGVGKDVWEGLGTDPGDTCVDRWTMADGVMSNGVPERGERSTCNPHTKQKFKDFKINAEFNLGAGQNSGLYLRGRYELQLALEATPGRVASYPGQLMDIYGWKRADVYAGGPPDSWQILEAVVVGNHVTATLNGKKVHDNALLPAVTGGAMDADELAPGPIMIQGDHSKVSFRKLVITPITTPGT</sequence>
<reference evidence="4" key="2">
    <citation type="submission" date="2016-04" db="EMBL/GenBank/DDBJ databases">
        <title>First Complete Genome Sequence of a Subdivision 6 Acidobacterium.</title>
        <authorList>
            <person name="Huang S."/>
            <person name="Vieira S."/>
            <person name="Bunk B."/>
            <person name="Riedel T."/>
            <person name="Sproeer C."/>
            <person name="Overmann J."/>
        </authorList>
    </citation>
    <scope>NUCLEOTIDE SEQUENCE [LARGE SCALE GENOMIC DNA]</scope>
    <source>
        <strain evidence="4">DSM 100886 HEG_-6_39</strain>
    </source>
</reference>
<gene>
    <name evidence="3" type="ORF">LuPra_02185</name>
</gene>
<dbReference type="RefSeq" id="WP_110170756.1">
    <property type="nucleotide sequence ID" value="NZ_CP015136.1"/>
</dbReference>
<evidence type="ECO:0000256" key="1">
    <source>
        <dbReference type="SAM" id="MobiDB-lite"/>
    </source>
</evidence>
<proteinExistence type="predicted"/>
<accession>A0A143PK98</accession>
<reference evidence="3 4" key="1">
    <citation type="journal article" date="2016" name="Genome Announc.">
        <title>First Complete Genome Sequence of a Subdivision 6 Acidobacterium Strain.</title>
        <authorList>
            <person name="Huang S."/>
            <person name="Vieira S."/>
            <person name="Bunk B."/>
            <person name="Riedel T."/>
            <person name="Sproer C."/>
            <person name="Overmann J."/>
        </authorList>
    </citation>
    <scope>NUCLEOTIDE SEQUENCE [LARGE SCALE GENOMIC DNA]</scope>
    <source>
        <strain evidence="4">DSM 100886 HEG_-6_39</strain>
    </source>
</reference>
<dbReference type="GO" id="GO:0016787">
    <property type="term" value="F:hydrolase activity"/>
    <property type="evidence" value="ECO:0007669"/>
    <property type="project" value="InterPro"/>
</dbReference>
<dbReference type="KEGG" id="abac:LuPra_02185"/>
<feature type="compositionally biased region" description="Low complexity" evidence="1">
    <location>
        <begin position="127"/>
        <end position="136"/>
    </location>
</feature>
<feature type="region of interest" description="Disordered" evidence="1">
    <location>
        <begin position="112"/>
        <end position="145"/>
    </location>
</feature>
<dbReference type="Pfam" id="PF06439">
    <property type="entry name" value="3keto-disac_hyd"/>
    <property type="match status" value="1"/>
</dbReference>